<keyword evidence="5" id="KW-0864">Zinc transport</keyword>
<evidence type="ECO:0000256" key="3">
    <source>
        <dbReference type="ARBA" id="ARBA00022448"/>
    </source>
</evidence>
<feature type="compositionally biased region" description="Basic and acidic residues" evidence="6">
    <location>
        <begin position="138"/>
        <end position="241"/>
    </location>
</feature>
<evidence type="ECO:0000256" key="6">
    <source>
        <dbReference type="SAM" id="MobiDB-lite"/>
    </source>
</evidence>
<dbReference type="RefSeq" id="WP_235808889.1">
    <property type="nucleotide sequence ID" value="NZ_CXWA01000010.1"/>
</dbReference>
<dbReference type="InterPro" id="IPR050492">
    <property type="entry name" value="Bact_metal-bind_prot9"/>
</dbReference>
<dbReference type="EMBL" id="CXWC01000014">
    <property type="protein sequence ID" value="CTQ78051.1"/>
    <property type="molecule type" value="Genomic_DNA"/>
</dbReference>
<keyword evidence="5" id="KW-0862">Zinc</keyword>
<feature type="region of interest" description="Disordered" evidence="6">
    <location>
        <begin position="132"/>
        <end position="245"/>
    </location>
</feature>
<evidence type="ECO:0000256" key="1">
    <source>
        <dbReference type="ARBA" id="ARBA00011028"/>
    </source>
</evidence>
<dbReference type="GO" id="GO:0046872">
    <property type="term" value="F:metal ion binding"/>
    <property type="evidence" value="ECO:0007669"/>
    <property type="project" value="InterPro"/>
</dbReference>
<evidence type="ECO:0000256" key="7">
    <source>
        <dbReference type="SAM" id="SignalP"/>
    </source>
</evidence>
<evidence type="ECO:0000256" key="5">
    <source>
        <dbReference type="ARBA" id="ARBA00022906"/>
    </source>
</evidence>
<dbReference type="GO" id="GO:0006829">
    <property type="term" value="P:zinc ion transport"/>
    <property type="evidence" value="ECO:0007669"/>
    <property type="project" value="UniProtKB-KW"/>
</dbReference>
<dbReference type="InterPro" id="IPR006127">
    <property type="entry name" value="ZnuA-like"/>
</dbReference>
<dbReference type="AlphaFoldDB" id="A0A0M6ZJP1"/>
<keyword evidence="5" id="KW-0406">Ion transport</keyword>
<organism evidence="8 9">
    <name type="scientific">Roseibium album</name>
    <dbReference type="NCBI Taxonomy" id="311410"/>
    <lineage>
        <taxon>Bacteria</taxon>
        <taxon>Pseudomonadati</taxon>
        <taxon>Pseudomonadota</taxon>
        <taxon>Alphaproteobacteria</taxon>
        <taxon>Hyphomicrobiales</taxon>
        <taxon>Stappiaceae</taxon>
        <taxon>Roseibium</taxon>
    </lineage>
</organism>
<dbReference type="STRING" id="311410.LA5095_05409"/>
<dbReference type="PANTHER" id="PTHR42953">
    <property type="entry name" value="HIGH-AFFINITY ZINC UPTAKE SYSTEM PROTEIN ZNUA-RELATED"/>
    <property type="match status" value="1"/>
</dbReference>
<dbReference type="Proteomes" id="UP000049983">
    <property type="component" value="Unassembled WGS sequence"/>
</dbReference>
<dbReference type="Gene3D" id="3.40.50.1980">
    <property type="entry name" value="Nitrogenase molybdenum iron protein domain"/>
    <property type="match status" value="2"/>
</dbReference>
<reference evidence="9" key="1">
    <citation type="submission" date="2015-07" db="EMBL/GenBank/DDBJ databases">
        <authorList>
            <person name="Rodrigo-Torres Lidia"/>
            <person name="Arahal R.David."/>
        </authorList>
    </citation>
    <scope>NUCLEOTIDE SEQUENCE [LARGE SCALE GENOMIC DNA]</scope>
    <source>
        <strain evidence="9">CECT 5096</strain>
    </source>
</reference>
<dbReference type="Pfam" id="PF01297">
    <property type="entry name" value="ZnuA"/>
    <property type="match status" value="1"/>
</dbReference>
<dbReference type="SUPFAM" id="SSF53807">
    <property type="entry name" value="Helical backbone' metal receptor"/>
    <property type="match status" value="1"/>
</dbReference>
<evidence type="ECO:0000313" key="8">
    <source>
        <dbReference type="EMBL" id="CTQ78051.1"/>
    </source>
</evidence>
<accession>A0A0M6ZJP1</accession>
<name>A0A0M6ZJP1_9HYPH</name>
<dbReference type="GeneID" id="97672680"/>
<keyword evidence="3" id="KW-0813">Transport</keyword>
<evidence type="ECO:0000256" key="2">
    <source>
        <dbReference type="ARBA" id="ARBA00015915"/>
    </source>
</evidence>
<feature type="chain" id="PRO_5006577887" description="High-affinity zinc uptake system protein ZnuA" evidence="7">
    <location>
        <begin position="39"/>
        <end position="412"/>
    </location>
</feature>
<evidence type="ECO:0000256" key="4">
    <source>
        <dbReference type="ARBA" id="ARBA00022729"/>
    </source>
</evidence>
<protein>
    <recommendedName>
        <fullName evidence="2">High-affinity zinc uptake system protein ZnuA</fullName>
    </recommendedName>
</protein>
<keyword evidence="4 7" id="KW-0732">Signal</keyword>
<proteinExistence type="inferred from homology"/>
<feature type="signal peptide" evidence="7">
    <location>
        <begin position="1"/>
        <end position="38"/>
    </location>
</feature>
<gene>
    <name evidence="8" type="primary">znuA</name>
    <name evidence="8" type="ORF">LA5096_05427</name>
</gene>
<keyword evidence="9" id="KW-1185">Reference proteome</keyword>
<evidence type="ECO:0000313" key="9">
    <source>
        <dbReference type="Proteomes" id="UP000049983"/>
    </source>
</evidence>
<dbReference type="PANTHER" id="PTHR42953:SF3">
    <property type="entry name" value="HIGH-AFFINITY ZINC UPTAKE SYSTEM PROTEIN ZNUA"/>
    <property type="match status" value="1"/>
</dbReference>
<sequence length="412" mass="44792">MASFIMISNPVRNSKRLLAQTAIAGSFALAATTMSAHAEAPNVVTTIKPLHSIASAVMEGVGKPHIIIDGAASPHGFALKPSQAFLLQGADVVFWIGPSLSASLAKPISAMAADATTVELMDVANMDHLPYREGANFDSHDHGDHEDHASHEDHDEHKKHADHEEHDGHDEHADHEDHGDHSEHADHKDHDEHEEHDEHEHEGAEKEHAHSEHAHDSEHEHEKHADAGHADEHGHDHEGAMDPHIWLNPDNGIAIAAVMAETLAKADPDNAEIYKKNAAAFAERIETLETKIAETLKPVEGKKFVVFHDAYHHFEHHFDFEASGAITISPETVASASRVAEIQDQIKDLSVTCVFQEPQFDAKLVDVVLEGSDARKGTLDPLGTELDNGADLYPELLSSLSASLNSCLSGQS</sequence>
<comment type="similarity">
    <text evidence="1">Belongs to the bacterial solute-binding protein 9 family.</text>
</comment>